<dbReference type="AlphaFoldDB" id="M2PY70"/>
<name>M2PY70_9PSEU</name>
<sequence length="144" mass="16212">MASTPDLCVTEGREHTGHYGSAIAVLRPCTQRGLPRMVIQPVGTELATIKWEHPAYQVMGCLTVLHIQPVENMLEPQEKCDNSDPDQLFRIERVRDRSYRLRTPDTGLCLGLRDNLIAVDTEALRKPCATEPDQEFLIELNIDG</sequence>
<evidence type="ECO:0000313" key="2">
    <source>
        <dbReference type="Proteomes" id="UP000014137"/>
    </source>
</evidence>
<comment type="caution">
    <text evidence="1">The sequence shown here is derived from an EMBL/GenBank/DDBJ whole genome shotgun (WGS) entry which is preliminary data.</text>
</comment>
<dbReference type="SUPFAM" id="SSF50370">
    <property type="entry name" value="Ricin B-like lectins"/>
    <property type="match status" value="1"/>
</dbReference>
<gene>
    <name evidence="1" type="ORF">C791_4417</name>
</gene>
<dbReference type="CDD" id="cd00161">
    <property type="entry name" value="beta-trefoil_Ricin-like"/>
    <property type="match status" value="1"/>
</dbReference>
<proteinExistence type="predicted"/>
<evidence type="ECO:0000313" key="1">
    <source>
        <dbReference type="EMBL" id="EMD29568.1"/>
    </source>
</evidence>
<protein>
    <recommendedName>
        <fullName evidence="3">Ricin B lectin domain-containing protein</fullName>
    </recommendedName>
</protein>
<accession>M2PY70</accession>
<evidence type="ECO:0008006" key="3">
    <source>
        <dbReference type="Google" id="ProtNLM"/>
    </source>
</evidence>
<dbReference type="Proteomes" id="UP000014137">
    <property type="component" value="Unassembled WGS sequence"/>
</dbReference>
<dbReference type="InterPro" id="IPR035992">
    <property type="entry name" value="Ricin_B-like_lectins"/>
</dbReference>
<dbReference type="EMBL" id="ANMG01000004">
    <property type="protein sequence ID" value="EMD29568.1"/>
    <property type="molecule type" value="Genomic_DNA"/>
</dbReference>
<organism evidence="1 2">
    <name type="scientific">Amycolatopsis azurea DSM 43854</name>
    <dbReference type="NCBI Taxonomy" id="1238180"/>
    <lineage>
        <taxon>Bacteria</taxon>
        <taxon>Bacillati</taxon>
        <taxon>Actinomycetota</taxon>
        <taxon>Actinomycetes</taxon>
        <taxon>Pseudonocardiales</taxon>
        <taxon>Pseudonocardiaceae</taxon>
        <taxon>Amycolatopsis</taxon>
    </lineage>
</organism>
<dbReference type="Gene3D" id="2.80.10.50">
    <property type="match status" value="1"/>
</dbReference>
<dbReference type="PATRIC" id="fig|1238180.3.peg.879"/>
<reference evidence="1 2" key="1">
    <citation type="submission" date="2012-10" db="EMBL/GenBank/DDBJ databases">
        <title>Genome assembly of Amycolatopsis azurea DSM 43854.</title>
        <authorList>
            <person name="Khatri I."/>
            <person name="Kaur I."/>
            <person name="Subramanian S."/>
            <person name="Mayilraj S."/>
        </authorList>
    </citation>
    <scope>NUCLEOTIDE SEQUENCE [LARGE SCALE GENOMIC DNA]</scope>
    <source>
        <strain evidence="1 2">DSM 43854</strain>
    </source>
</reference>